<dbReference type="PROSITE" id="PS00409">
    <property type="entry name" value="PROKAR_NTER_METHYL"/>
    <property type="match status" value="1"/>
</dbReference>
<dbReference type="STRING" id="428993.SAMN06296058_2484"/>
<dbReference type="SUPFAM" id="SSF54523">
    <property type="entry name" value="Pili subunits"/>
    <property type="match status" value="1"/>
</dbReference>
<sequence>MKKNMQGFTLIELMIVVAIIAILAAIALPAYSDYTKKAKVSEVITAASASRTAISEFVASNNRLPTQAEYEPQSVATQYVSGITWNGTAVTATATGIADDVDTDTITLTPDDAQAGNGVIGRWTCDGTIEPQFRPGSCQGAAAAPANGG</sequence>
<dbReference type="OrthoDB" id="5767514at2"/>
<dbReference type="Pfam" id="PF07963">
    <property type="entry name" value="N_methyl"/>
    <property type="match status" value="1"/>
</dbReference>
<protein>
    <submittedName>
        <fullName evidence="5">Type IV pilus assembly protein PilA</fullName>
    </submittedName>
</protein>
<dbReference type="Pfam" id="PF00114">
    <property type="entry name" value="Pilin"/>
    <property type="match status" value="1"/>
</dbReference>
<accession>A0A1T5LHI6</accession>
<proteinExistence type="inferred from homology"/>
<name>A0A1T5LHI6_9GAMM</name>
<evidence type="ECO:0000313" key="6">
    <source>
        <dbReference type="Proteomes" id="UP000190341"/>
    </source>
</evidence>
<keyword evidence="2" id="KW-0488">Methylation</keyword>
<dbReference type="GO" id="GO:0007155">
    <property type="term" value="P:cell adhesion"/>
    <property type="evidence" value="ECO:0007669"/>
    <property type="project" value="InterPro"/>
</dbReference>
<dbReference type="Gene3D" id="3.30.700.10">
    <property type="entry name" value="Glycoprotein, Type 4 Pilin"/>
    <property type="match status" value="1"/>
</dbReference>
<dbReference type="GO" id="GO:0009289">
    <property type="term" value="C:pilus"/>
    <property type="evidence" value="ECO:0007669"/>
    <property type="project" value="InterPro"/>
</dbReference>
<keyword evidence="3" id="KW-0281">Fimbrium</keyword>
<dbReference type="PANTHER" id="PTHR30093:SF34">
    <property type="entry name" value="PREPILIN PEPTIDASE-DEPENDENT PROTEIN D"/>
    <property type="match status" value="1"/>
</dbReference>
<keyword evidence="4" id="KW-1133">Transmembrane helix</keyword>
<dbReference type="NCBIfam" id="TIGR02532">
    <property type="entry name" value="IV_pilin_GFxxxE"/>
    <property type="match status" value="1"/>
</dbReference>
<keyword evidence="4" id="KW-0472">Membrane</keyword>
<dbReference type="AlphaFoldDB" id="A0A1T5LHI6"/>
<evidence type="ECO:0000256" key="1">
    <source>
        <dbReference type="ARBA" id="ARBA00005233"/>
    </source>
</evidence>
<evidence type="ECO:0000256" key="2">
    <source>
        <dbReference type="ARBA" id="ARBA00022481"/>
    </source>
</evidence>
<evidence type="ECO:0000256" key="3">
    <source>
        <dbReference type="RuleBase" id="RU000389"/>
    </source>
</evidence>
<evidence type="ECO:0000256" key="4">
    <source>
        <dbReference type="SAM" id="Phobius"/>
    </source>
</evidence>
<dbReference type="Proteomes" id="UP000190341">
    <property type="component" value="Unassembled WGS sequence"/>
</dbReference>
<dbReference type="RefSeq" id="WP_079724838.1">
    <property type="nucleotide sequence ID" value="NZ_BMCL01000001.1"/>
</dbReference>
<evidence type="ECO:0000313" key="5">
    <source>
        <dbReference type="EMBL" id="SKC75129.1"/>
    </source>
</evidence>
<dbReference type="InterPro" id="IPR045584">
    <property type="entry name" value="Pilin-like"/>
</dbReference>
<feature type="transmembrane region" description="Helical" evidence="4">
    <location>
        <begin position="7"/>
        <end position="31"/>
    </location>
</feature>
<dbReference type="PANTHER" id="PTHR30093">
    <property type="entry name" value="GENERAL SECRETION PATHWAY PROTEIN G"/>
    <property type="match status" value="1"/>
</dbReference>
<reference evidence="5 6" key="1">
    <citation type="submission" date="2017-02" db="EMBL/GenBank/DDBJ databases">
        <authorList>
            <person name="Peterson S.W."/>
        </authorList>
    </citation>
    <scope>NUCLEOTIDE SEQUENCE [LARGE SCALE GENOMIC DNA]</scope>
    <source>
        <strain evidence="5 6">P15</strain>
    </source>
</reference>
<dbReference type="InterPro" id="IPR012902">
    <property type="entry name" value="N_methyl_site"/>
</dbReference>
<organism evidence="5 6">
    <name type="scientific">Pseudoxanthomonas indica</name>
    <dbReference type="NCBI Taxonomy" id="428993"/>
    <lineage>
        <taxon>Bacteria</taxon>
        <taxon>Pseudomonadati</taxon>
        <taxon>Pseudomonadota</taxon>
        <taxon>Gammaproteobacteria</taxon>
        <taxon>Lysobacterales</taxon>
        <taxon>Lysobacteraceae</taxon>
        <taxon>Pseudoxanthomonas</taxon>
    </lineage>
</organism>
<keyword evidence="4" id="KW-0812">Transmembrane</keyword>
<dbReference type="InterPro" id="IPR001082">
    <property type="entry name" value="Pilin"/>
</dbReference>
<gene>
    <name evidence="5" type="ORF">SAMN06296058_2484</name>
</gene>
<dbReference type="EMBL" id="FUZV01000002">
    <property type="protein sequence ID" value="SKC75129.1"/>
    <property type="molecule type" value="Genomic_DNA"/>
</dbReference>
<comment type="similarity">
    <text evidence="1 3">Belongs to the N-Me-Phe pilin family.</text>
</comment>
<keyword evidence="6" id="KW-1185">Reference proteome</keyword>